<organism evidence="2 3">
    <name type="scientific">Streptomyces formicae</name>
    <dbReference type="NCBI Taxonomy" id="1616117"/>
    <lineage>
        <taxon>Bacteria</taxon>
        <taxon>Bacillati</taxon>
        <taxon>Actinomycetota</taxon>
        <taxon>Actinomycetes</taxon>
        <taxon>Kitasatosporales</taxon>
        <taxon>Streptomycetaceae</taxon>
        <taxon>Streptomyces</taxon>
    </lineage>
</organism>
<reference evidence="2 3" key="1">
    <citation type="submission" date="2021-03" db="EMBL/GenBank/DDBJ databases">
        <title>Complete genome of Streptomyces formicae strain 1H-GS9 (DSM 100524).</title>
        <authorList>
            <person name="Atanasov K.E."/>
            <person name="Altabella T."/>
            <person name="Ferrer A."/>
        </authorList>
    </citation>
    <scope>NUCLEOTIDE SEQUENCE [LARGE SCALE GENOMIC DNA]</scope>
    <source>
        <strain evidence="2 3">1H-GS9</strain>
    </source>
</reference>
<keyword evidence="3" id="KW-1185">Reference proteome</keyword>
<sequence>MTGEHADLAATKEALALITQGITGALGELKELGMVGAASTGRGFSDLQLSGTETGHDGLTGTLKSYCERWEWGVRSLVQQGNVFAQEVGLSAGAFHEQEQYIGGSFKVLASAAMGNPYATENEITQKSWGDVLSSNAYTHIRDADYSAESFETARQNSTQAWKDTAWDVSTATSPTNAIIDAAGLRDEVDEGMRETFGPSPEERAKAAEQRGGGAG</sequence>
<name>A0ABY3WMA6_9ACTN</name>
<evidence type="ECO:0000313" key="3">
    <source>
        <dbReference type="Proteomes" id="UP000828924"/>
    </source>
</evidence>
<gene>
    <name evidence="2" type="ORF">J4032_08815</name>
</gene>
<feature type="region of interest" description="Disordered" evidence="1">
    <location>
        <begin position="189"/>
        <end position="216"/>
    </location>
</feature>
<evidence type="ECO:0000313" key="2">
    <source>
        <dbReference type="EMBL" id="UNM11631.1"/>
    </source>
</evidence>
<accession>A0ABY3WMA6</accession>
<proteinExistence type="predicted"/>
<protein>
    <submittedName>
        <fullName evidence="2">Uncharacterized protein</fullName>
    </submittedName>
</protein>
<dbReference type="EMBL" id="CP071872">
    <property type="protein sequence ID" value="UNM11631.1"/>
    <property type="molecule type" value="Genomic_DNA"/>
</dbReference>
<dbReference type="Proteomes" id="UP000828924">
    <property type="component" value="Chromosome"/>
</dbReference>
<evidence type="ECO:0000256" key="1">
    <source>
        <dbReference type="SAM" id="MobiDB-lite"/>
    </source>
</evidence>
<dbReference type="RefSeq" id="WP_242330201.1">
    <property type="nucleotide sequence ID" value="NZ_CP071872.1"/>
</dbReference>